<dbReference type="EMBL" id="KZ819285">
    <property type="protein sequence ID" value="PWO00404.1"/>
    <property type="molecule type" value="Genomic_DNA"/>
</dbReference>
<dbReference type="OrthoDB" id="3244603at2759"/>
<feature type="transmembrane region" description="Helical" evidence="2">
    <location>
        <begin position="119"/>
        <end position="138"/>
    </location>
</feature>
<dbReference type="AlphaFoldDB" id="A0A316ZJF0"/>
<sequence length="179" mass="18299">MHSMLAGSAMRALPRRAAFVAGSRRGAVASAMAVSACSPFGGAAADLQARSFFFGRRSAEQGSSLLDTPTARAALNATQFHAAPGAQTSGASALSPNGGARLPPIAPPKKKRRGFFKRVGRLLGLITLAGAGSFAYFVHESNNPPSQLPLDPTKKTIVILGSGWGATALLKEIVSSAPA</sequence>
<keyword evidence="4" id="KW-1185">Reference proteome</keyword>
<gene>
    <name evidence="3" type="ORF">FA09DRAFT_185063</name>
</gene>
<evidence type="ECO:0000256" key="1">
    <source>
        <dbReference type="SAM" id="MobiDB-lite"/>
    </source>
</evidence>
<keyword evidence="2" id="KW-1133">Transmembrane helix</keyword>
<dbReference type="STRING" id="58919.A0A316ZJF0"/>
<keyword evidence="2" id="KW-0812">Transmembrane</keyword>
<dbReference type="Proteomes" id="UP000245946">
    <property type="component" value="Unassembled WGS sequence"/>
</dbReference>
<accession>A0A316ZJF0</accession>
<evidence type="ECO:0008006" key="5">
    <source>
        <dbReference type="Google" id="ProtNLM"/>
    </source>
</evidence>
<keyword evidence="2" id="KW-0472">Membrane</keyword>
<evidence type="ECO:0000256" key="2">
    <source>
        <dbReference type="SAM" id="Phobius"/>
    </source>
</evidence>
<feature type="region of interest" description="Disordered" evidence="1">
    <location>
        <begin position="86"/>
        <end position="107"/>
    </location>
</feature>
<feature type="compositionally biased region" description="Polar residues" evidence="1">
    <location>
        <begin position="86"/>
        <end position="95"/>
    </location>
</feature>
<organism evidence="3 4">
    <name type="scientific">Tilletiopsis washingtonensis</name>
    <dbReference type="NCBI Taxonomy" id="58919"/>
    <lineage>
        <taxon>Eukaryota</taxon>
        <taxon>Fungi</taxon>
        <taxon>Dikarya</taxon>
        <taxon>Basidiomycota</taxon>
        <taxon>Ustilaginomycotina</taxon>
        <taxon>Exobasidiomycetes</taxon>
        <taxon>Entylomatales</taxon>
        <taxon>Entylomatales incertae sedis</taxon>
        <taxon>Tilletiopsis</taxon>
    </lineage>
</organism>
<evidence type="ECO:0000313" key="3">
    <source>
        <dbReference type="EMBL" id="PWO00404.1"/>
    </source>
</evidence>
<name>A0A316ZJF0_9BASI</name>
<dbReference type="GeneID" id="37266904"/>
<evidence type="ECO:0000313" key="4">
    <source>
        <dbReference type="Proteomes" id="UP000245946"/>
    </source>
</evidence>
<reference evidence="3 4" key="1">
    <citation type="journal article" date="2018" name="Mol. Biol. Evol.">
        <title>Broad Genomic Sampling Reveals a Smut Pathogenic Ancestry of the Fungal Clade Ustilaginomycotina.</title>
        <authorList>
            <person name="Kijpornyongpan T."/>
            <person name="Mondo S.J."/>
            <person name="Barry K."/>
            <person name="Sandor L."/>
            <person name="Lee J."/>
            <person name="Lipzen A."/>
            <person name="Pangilinan J."/>
            <person name="LaButti K."/>
            <person name="Hainaut M."/>
            <person name="Henrissat B."/>
            <person name="Grigoriev I.V."/>
            <person name="Spatafora J.W."/>
            <person name="Aime M.C."/>
        </authorList>
    </citation>
    <scope>NUCLEOTIDE SEQUENCE [LARGE SCALE GENOMIC DNA]</scope>
    <source>
        <strain evidence="3 4">MCA 4186</strain>
    </source>
</reference>
<protein>
    <recommendedName>
        <fullName evidence="5">FAD/NAD(P)-binding domain-containing protein</fullName>
    </recommendedName>
</protein>
<dbReference type="RefSeq" id="XP_025600682.1">
    <property type="nucleotide sequence ID" value="XM_025739358.1"/>
</dbReference>
<proteinExistence type="predicted"/>